<dbReference type="EMBL" id="NMUH01000771">
    <property type="protein sequence ID" value="MQL84586.1"/>
    <property type="molecule type" value="Genomic_DNA"/>
</dbReference>
<dbReference type="AlphaFoldDB" id="A0A843UQI6"/>
<evidence type="ECO:0000313" key="2">
    <source>
        <dbReference type="EMBL" id="MQL84586.1"/>
    </source>
</evidence>
<accession>A0A843UQI6</accession>
<evidence type="ECO:0000256" key="1">
    <source>
        <dbReference type="SAM" id="MobiDB-lite"/>
    </source>
</evidence>
<name>A0A843UQI6_COLES</name>
<protein>
    <submittedName>
        <fullName evidence="2">Uncharacterized protein</fullName>
    </submittedName>
</protein>
<feature type="region of interest" description="Disordered" evidence="1">
    <location>
        <begin position="1"/>
        <end position="31"/>
    </location>
</feature>
<reference evidence="2" key="1">
    <citation type="submission" date="2017-07" db="EMBL/GenBank/DDBJ databases">
        <title>Taro Niue Genome Assembly and Annotation.</title>
        <authorList>
            <person name="Atibalentja N."/>
            <person name="Keating K."/>
            <person name="Fields C.J."/>
        </authorList>
    </citation>
    <scope>NUCLEOTIDE SEQUENCE</scope>
    <source>
        <strain evidence="2">Niue_2</strain>
        <tissue evidence="2">Leaf</tissue>
    </source>
</reference>
<proteinExistence type="predicted"/>
<keyword evidence="3" id="KW-1185">Reference proteome</keyword>
<evidence type="ECO:0000313" key="3">
    <source>
        <dbReference type="Proteomes" id="UP000652761"/>
    </source>
</evidence>
<dbReference type="Proteomes" id="UP000652761">
    <property type="component" value="Unassembled WGS sequence"/>
</dbReference>
<gene>
    <name evidence="2" type="ORF">Taro_017086</name>
</gene>
<comment type="caution">
    <text evidence="2">The sequence shown here is derived from an EMBL/GenBank/DDBJ whole genome shotgun (WGS) entry which is preliminary data.</text>
</comment>
<organism evidence="2 3">
    <name type="scientific">Colocasia esculenta</name>
    <name type="common">Wild taro</name>
    <name type="synonym">Arum esculentum</name>
    <dbReference type="NCBI Taxonomy" id="4460"/>
    <lineage>
        <taxon>Eukaryota</taxon>
        <taxon>Viridiplantae</taxon>
        <taxon>Streptophyta</taxon>
        <taxon>Embryophyta</taxon>
        <taxon>Tracheophyta</taxon>
        <taxon>Spermatophyta</taxon>
        <taxon>Magnoliopsida</taxon>
        <taxon>Liliopsida</taxon>
        <taxon>Araceae</taxon>
        <taxon>Aroideae</taxon>
        <taxon>Colocasieae</taxon>
        <taxon>Colocasia</taxon>
    </lineage>
</organism>
<sequence length="117" mass="12317">MAGQVWSTASAGATGHRPTRTQAHAGEEAWGGADAGVALTWAGRPRVWPWARRRKPGGRRPLDLGSVEVTETCSDTKIDAGQSGGQRRKREDNQSLTEEGIEGGGVGFAPSPSQEPP</sequence>
<feature type="region of interest" description="Disordered" evidence="1">
    <location>
        <begin position="51"/>
        <end position="117"/>
    </location>
</feature>
<feature type="compositionally biased region" description="Polar residues" evidence="1">
    <location>
        <begin position="1"/>
        <end position="11"/>
    </location>
</feature>